<evidence type="ECO:0000313" key="3">
    <source>
        <dbReference type="Proteomes" id="UP001580346"/>
    </source>
</evidence>
<feature type="transmembrane region" description="Helical" evidence="1">
    <location>
        <begin position="178"/>
        <end position="201"/>
    </location>
</feature>
<feature type="transmembrane region" description="Helical" evidence="1">
    <location>
        <begin position="148"/>
        <end position="166"/>
    </location>
</feature>
<evidence type="ECO:0000256" key="1">
    <source>
        <dbReference type="SAM" id="Phobius"/>
    </source>
</evidence>
<keyword evidence="3" id="KW-1185">Reference proteome</keyword>
<dbReference type="RefSeq" id="WP_375355323.1">
    <property type="nucleotide sequence ID" value="NZ_JBHHMI010000008.1"/>
</dbReference>
<organism evidence="2 3">
    <name type="scientific">Paenibacillus enshidis</name>
    <dbReference type="NCBI Taxonomy" id="1458439"/>
    <lineage>
        <taxon>Bacteria</taxon>
        <taxon>Bacillati</taxon>
        <taxon>Bacillota</taxon>
        <taxon>Bacilli</taxon>
        <taxon>Bacillales</taxon>
        <taxon>Paenibacillaceae</taxon>
        <taxon>Paenibacillus</taxon>
    </lineage>
</organism>
<keyword evidence="1" id="KW-0472">Membrane</keyword>
<feature type="transmembrane region" description="Helical" evidence="1">
    <location>
        <begin position="12"/>
        <end position="31"/>
    </location>
</feature>
<keyword evidence="1" id="KW-0812">Transmembrane</keyword>
<accession>A0ABV5AT12</accession>
<gene>
    <name evidence="2" type="ORF">ACE41H_11160</name>
</gene>
<evidence type="ECO:0000313" key="2">
    <source>
        <dbReference type="EMBL" id="MFB5267338.1"/>
    </source>
</evidence>
<feature type="transmembrane region" description="Helical" evidence="1">
    <location>
        <begin position="43"/>
        <end position="65"/>
    </location>
</feature>
<comment type="caution">
    <text evidence="2">The sequence shown here is derived from an EMBL/GenBank/DDBJ whole genome shotgun (WGS) entry which is preliminary data.</text>
</comment>
<sequence>MVNLSRKVFSLGEIRYTWVLLLSIIICIVTFFCDEHLSPDDQIWLAVSYYASFILATIWSVANYAEHIQMNSLYRKQNNIGAYVSQLALNKEDKLELQNYLEDFAADLEQQGRSKEDAAKEAINQFKVKEFLSMSKHTQPFELHGHHYLIGLALLMLFSALLLFILDQAIAPGTLILFIMQVVLAVYGVCFITLFMLYRIVDKLIYRKLKQYFS</sequence>
<keyword evidence="1" id="KW-1133">Transmembrane helix</keyword>
<dbReference type="EMBL" id="JBHHMI010000008">
    <property type="protein sequence ID" value="MFB5267338.1"/>
    <property type="molecule type" value="Genomic_DNA"/>
</dbReference>
<proteinExistence type="predicted"/>
<name>A0ABV5AT12_9BACL</name>
<dbReference type="Proteomes" id="UP001580346">
    <property type="component" value="Unassembled WGS sequence"/>
</dbReference>
<evidence type="ECO:0008006" key="4">
    <source>
        <dbReference type="Google" id="ProtNLM"/>
    </source>
</evidence>
<protein>
    <recommendedName>
        <fullName evidence="4">DUF4239 domain-containing protein</fullName>
    </recommendedName>
</protein>
<reference evidence="2 3" key="1">
    <citation type="submission" date="2024-09" db="EMBL/GenBank/DDBJ databases">
        <title>Paenibacillus zeirhizospherea sp. nov., isolated from surface of the maize (Zea mays) roots in a horticulture field, Hungary.</title>
        <authorList>
            <person name="Marton D."/>
            <person name="Farkas M."/>
            <person name="Bedics A."/>
            <person name="Toth E."/>
            <person name="Tancsics A."/>
            <person name="Boka K."/>
            <person name="Maroti G."/>
            <person name="Kriszt B."/>
            <person name="Cserhati M."/>
        </authorList>
    </citation>
    <scope>NUCLEOTIDE SEQUENCE [LARGE SCALE GENOMIC DNA]</scope>
    <source>
        <strain evidence="2 3">KCTC 33519</strain>
    </source>
</reference>